<dbReference type="Bgee" id="ENSCHIG00000000165">
    <property type="expression patterns" value="Expressed in liver and 7 other cell types or tissues"/>
</dbReference>
<feature type="domain" description="Gla" evidence="15">
    <location>
        <begin position="47"/>
        <end position="93"/>
    </location>
</feature>
<evidence type="ECO:0000256" key="3">
    <source>
        <dbReference type="ARBA" id="ARBA00022525"/>
    </source>
</evidence>
<dbReference type="SMART" id="SM00181">
    <property type="entry name" value="EGF"/>
    <property type="match status" value="2"/>
</dbReference>
<evidence type="ECO:0000256" key="6">
    <source>
        <dbReference type="ARBA" id="ARBA00022837"/>
    </source>
</evidence>
<dbReference type="PROSITE" id="PS00010">
    <property type="entry name" value="ASX_HYDROXYL"/>
    <property type="match status" value="1"/>
</dbReference>
<dbReference type="Pfam" id="PF00089">
    <property type="entry name" value="Trypsin"/>
    <property type="match status" value="1"/>
</dbReference>
<dbReference type="AlphaFoldDB" id="A0A452DLA8"/>
<keyword evidence="8 11" id="KW-1015">Disulfide bond</keyword>
<reference evidence="16" key="3">
    <citation type="submission" date="2025-09" db="UniProtKB">
        <authorList>
            <consortium name="Ensembl"/>
        </authorList>
    </citation>
    <scope>IDENTIFICATION</scope>
</reference>
<keyword evidence="6" id="KW-0106">Calcium</keyword>
<keyword evidence="4 11" id="KW-0245">EGF-like domain</keyword>
<evidence type="ECO:0000259" key="15">
    <source>
        <dbReference type="PROSITE" id="PS50998"/>
    </source>
</evidence>
<dbReference type="GO" id="GO:0005509">
    <property type="term" value="F:calcium ion binding"/>
    <property type="evidence" value="ECO:0007669"/>
    <property type="project" value="InterPro"/>
</dbReference>
<dbReference type="PANTHER" id="PTHR24278">
    <property type="entry name" value="COAGULATION FACTOR"/>
    <property type="match status" value="1"/>
</dbReference>
<dbReference type="GO" id="GO:0005615">
    <property type="term" value="C:extracellular space"/>
    <property type="evidence" value="ECO:0007669"/>
    <property type="project" value="TreeGrafter"/>
</dbReference>
<dbReference type="PROSITE" id="PS01186">
    <property type="entry name" value="EGF_2"/>
    <property type="match status" value="1"/>
</dbReference>
<dbReference type="GO" id="GO:0006508">
    <property type="term" value="P:proteolysis"/>
    <property type="evidence" value="ECO:0007669"/>
    <property type="project" value="InterPro"/>
</dbReference>
<keyword evidence="9" id="KW-0325">Glycoprotein</keyword>
<dbReference type="InterPro" id="IPR001881">
    <property type="entry name" value="EGF-like_Ca-bd_dom"/>
</dbReference>
<keyword evidence="2" id="KW-0301">Gamma-carboxyglutamic acid</keyword>
<dbReference type="GO" id="GO:0007596">
    <property type="term" value="P:blood coagulation"/>
    <property type="evidence" value="ECO:0007669"/>
    <property type="project" value="UniProtKB-KW"/>
</dbReference>
<evidence type="ECO:0000256" key="11">
    <source>
        <dbReference type="PROSITE-ProRule" id="PRU00076"/>
    </source>
</evidence>
<feature type="disulfide bond" evidence="11">
    <location>
        <begin position="119"/>
        <end position="128"/>
    </location>
</feature>
<dbReference type="Pfam" id="PF00008">
    <property type="entry name" value="EGF"/>
    <property type="match status" value="1"/>
</dbReference>
<dbReference type="SUPFAM" id="SSF57630">
    <property type="entry name" value="GLA-domain"/>
    <property type="match status" value="1"/>
</dbReference>
<evidence type="ECO:0000259" key="14">
    <source>
        <dbReference type="PROSITE" id="PS50240"/>
    </source>
</evidence>
<sequence>MGLHAQSPESGPRASAPLAEAPALPSRPAVFLPTAEAHELLARWRRAGSYLLEELFEGHLEKECLEEVCVYEEAREVFEDTESTDEFWKTYTGGSPCASQPCLNNGSCQNSIRGYTCTCTPGYEGPNCAFAKNECHPLRLDGCQHFCYPGPESYTCSCARGHTLGQDRRSCLPHDTCACGTLDSECCPRPQRSQQNLLPFPWQVKLTNSEGEDFCGGVLILDNFVLTTATCSLLRTNISVKTRSGFQVPAKGLHVHTRFEPDTGHNDVALLRLARPVRCPDAGRPICTADADFAERVLLPQPGVLGGWTLRGREMVPLRLRVTHVEPAECGRALNATVTTRTSCERGAAAGAARWVAGGAVARQHRGAWFLTGLLGAAPPEGPGPLLLIKVPRYALWLRQVTQQPSRPRDDRDQGRGGEPVPRGRWAATALPPGPLV</sequence>
<dbReference type="STRING" id="9925.ENSCHIP00000000223"/>
<dbReference type="Gene3D" id="2.40.10.10">
    <property type="entry name" value="Trypsin-like serine proteases"/>
    <property type="match status" value="2"/>
</dbReference>
<dbReference type="InterPro" id="IPR000152">
    <property type="entry name" value="EGF-type_Asp/Asn_hydroxyl_site"/>
</dbReference>
<evidence type="ECO:0000259" key="13">
    <source>
        <dbReference type="PROSITE" id="PS50026"/>
    </source>
</evidence>
<dbReference type="PROSITE" id="PS00022">
    <property type="entry name" value="EGF_1"/>
    <property type="match status" value="1"/>
</dbReference>
<dbReference type="GO" id="GO:0004252">
    <property type="term" value="F:serine-type endopeptidase activity"/>
    <property type="evidence" value="ECO:0007669"/>
    <property type="project" value="InterPro"/>
</dbReference>
<dbReference type="InterPro" id="IPR000294">
    <property type="entry name" value="GLA_domain"/>
</dbReference>
<dbReference type="Gene3D" id="2.10.25.10">
    <property type="entry name" value="Laminin"/>
    <property type="match status" value="2"/>
</dbReference>
<dbReference type="Ensembl" id="ENSCHIT00000000247.1">
    <property type="protein sequence ID" value="ENSCHIP00000000223.1"/>
    <property type="gene ID" value="ENSCHIG00000000165.1"/>
</dbReference>
<evidence type="ECO:0000256" key="7">
    <source>
        <dbReference type="ARBA" id="ARBA00023084"/>
    </source>
</evidence>
<evidence type="ECO:0000256" key="2">
    <source>
        <dbReference type="ARBA" id="ARBA00022479"/>
    </source>
</evidence>
<comment type="caution">
    <text evidence="11">Lacks conserved residue(s) required for the propagation of feature annotation.</text>
</comment>
<comment type="subcellular location">
    <subcellularLocation>
        <location evidence="1">Secreted</location>
    </subcellularLocation>
</comment>
<reference evidence="16" key="2">
    <citation type="submission" date="2025-08" db="UniProtKB">
        <authorList>
            <consortium name="Ensembl"/>
        </authorList>
    </citation>
    <scope>IDENTIFICATION</scope>
</reference>
<dbReference type="FunFam" id="2.10.25.10:FF:000480">
    <property type="entry name" value="Protein Z, vitamin K-dependent plasma glycoprotein"/>
    <property type="match status" value="1"/>
</dbReference>
<dbReference type="InterPro" id="IPR017857">
    <property type="entry name" value="Coagulation_fac-like_Gla_dom"/>
</dbReference>
<dbReference type="PRINTS" id="PR00001">
    <property type="entry name" value="GLABLOOD"/>
</dbReference>
<dbReference type="InterPro" id="IPR043504">
    <property type="entry name" value="Peptidase_S1_PA_chymotrypsin"/>
</dbReference>
<proteinExistence type="predicted"/>
<dbReference type="PRINTS" id="PR00722">
    <property type="entry name" value="CHYMOTRYPSIN"/>
</dbReference>
<dbReference type="OMA" id="KNECHHH"/>
<evidence type="ECO:0000256" key="5">
    <source>
        <dbReference type="ARBA" id="ARBA00022696"/>
    </source>
</evidence>
<dbReference type="Pfam" id="PF00594">
    <property type="entry name" value="Gla"/>
    <property type="match status" value="1"/>
</dbReference>
<evidence type="ECO:0000256" key="8">
    <source>
        <dbReference type="ARBA" id="ARBA00023157"/>
    </source>
</evidence>
<dbReference type="PANTHER" id="PTHR24278:SF20">
    <property type="entry name" value="VITAMIN K-DEPENDENT PROTEIN Z"/>
    <property type="match status" value="1"/>
</dbReference>
<dbReference type="InterPro" id="IPR050442">
    <property type="entry name" value="Peptidase_S1_coag_factors"/>
</dbReference>
<keyword evidence="17" id="KW-1185">Reference proteome</keyword>
<dbReference type="Gene3D" id="4.10.740.10">
    <property type="entry name" value="Coagulation Factor IX"/>
    <property type="match status" value="1"/>
</dbReference>
<gene>
    <name evidence="16" type="primary">PROZ</name>
</gene>
<dbReference type="InterPro" id="IPR001254">
    <property type="entry name" value="Trypsin_dom"/>
</dbReference>
<dbReference type="SUPFAM" id="SSF50494">
    <property type="entry name" value="Trypsin-like serine proteases"/>
    <property type="match status" value="1"/>
</dbReference>
<dbReference type="CDD" id="cd00054">
    <property type="entry name" value="EGF_CA"/>
    <property type="match status" value="1"/>
</dbReference>
<dbReference type="PROSITE" id="PS00011">
    <property type="entry name" value="GLA_1"/>
    <property type="match status" value="1"/>
</dbReference>
<dbReference type="InterPro" id="IPR035972">
    <property type="entry name" value="GLA-like_dom_SF"/>
</dbReference>
<dbReference type="InterPro" id="IPR009003">
    <property type="entry name" value="Peptidase_S1_PA"/>
</dbReference>
<keyword evidence="7" id="KW-0094">Blood coagulation</keyword>
<evidence type="ECO:0000313" key="16">
    <source>
        <dbReference type="Ensembl" id="ENSCHIP00000000223.1"/>
    </source>
</evidence>
<feature type="compositionally biased region" description="Basic and acidic residues" evidence="12">
    <location>
        <begin position="407"/>
        <end position="416"/>
    </location>
</feature>
<keyword evidence="10" id="KW-0379">Hydroxylation</keyword>
<reference evidence="17" key="1">
    <citation type="submission" date="2016-04" db="EMBL/GenBank/DDBJ databases">
        <title>Polished mammalian reference genomes with single-molecule sequencing and chromosome conformation capture applied to the Capra hircus genome.</title>
        <authorList>
            <person name="Bickhart D.M."/>
            <person name="Koren S."/>
            <person name="Rosen B."/>
            <person name="Hastie A."/>
            <person name="Liachko I."/>
            <person name="Sullivan S.T."/>
            <person name="Burton J."/>
            <person name="Sayre B.L."/>
            <person name="Huson H.J."/>
            <person name="Lee J."/>
            <person name="Lam E."/>
            <person name="Kelley C.M."/>
            <person name="Hutchison J.L."/>
            <person name="Zhou Y."/>
            <person name="Sun J."/>
            <person name="Crisa A."/>
            <person name="Schwartz J.C."/>
            <person name="Hammond J.A."/>
            <person name="Schroeder S.G."/>
            <person name="Liu G.E."/>
            <person name="Dunham M."/>
            <person name="Shendure J."/>
            <person name="Sonstegard T.S."/>
            <person name="Phillippy A.M."/>
            <person name="Van Tassell C.P."/>
            <person name="Smith T.P."/>
        </authorList>
    </citation>
    <scope>NUCLEOTIDE SEQUENCE [LARGE SCALE GENOMIC DNA]</scope>
</reference>
<organism evidence="16 17">
    <name type="scientific">Capra hircus</name>
    <name type="common">Goat</name>
    <dbReference type="NCBI Taxonomy" id="9925"/>
    <lineage>
        <taxon>Eukaryota</taxon>
        <taxon>Metazoa</taxon>
        <taxon>Chordata</taxon>
        <taxon>Craniata</taxon>
        <taxon>Vertebrata</taxon>
        <taxon>Euteleostomi</taxon>
        <taxon>Mammalia</taxon>
        <taxon>Eutheria</taxon>
        <taxon>Laurasiatheria</taxon>
        <taxon>Artiodactyla</taxon>
        <taxon>Ruminantia</taxon>
        <taxon>Pecora</taxon>
        <taxon>Bovidae</taxon>
        <taxon>Caprinae</taxon>
        <taxon>Capra</taxon>
    </lineage>
</organism>
<feature type="domain" description="Peptidase S1" evidence="14">
    <location>
        <begin position="200"/>
        <end position="403"/>
    </location>
</feature>
<accession>A0A452DLA8</accession>
<dbReference type="SUPFAM" id="SSF57196">
    <property type="entry name" value="EGF/Laminin"/>
    <property type="match status" value="1"/>
</dbReference>
<evidence type="ECO:0000313" key="17">
    <source>
        <dbReference type="Proteomes" id="UP000291000"/>
    </source>
</evidence>
<dbReference type="PIRSF" id="PIRSF001143">
    <property type="entry name" value="Factor_X"/>
    <property type="match status" value="1"/>
</dbReference>
<name>A0A452DLA8_CAPHI</name>
<evidence type="ECO:0000256" key="4">
    <source>
        <dbReference type="ARBA" id="ARBA00022536"/>
    </source>
</evidence>
<dbReference type="InterPro" id="IPR001314">
    <property type="entry name" value="Peptidase_S1A"/>
</dbReference>
<dbReference type="Pfam" id="PF14670">
    <property type="entry name" value="FXa_inhibition"/>
    <property type="match status" value="1"/>
</dbReference>
<dbReference type="SMART" id="SM00069">
    <property type="entry name" value="GLA"/>
    <property type="match status" value="1"/>
</dbReference>
<evidence type="ECO:0000256" key="10">
    <source>
        <dbReference type="ARBA" id="ARBA00023278"/>
    </source>
</evidence>
<dbReference type="SMART" id="SM00020">
    <property type="entry name" value="Tryp_SPc"/>
    <property type="match status" value="1"/>
</dbReference>
<evidence type="ECO:0000256" key="1">
    <source>
        <dbReference type="ARBA" id="ARBA00004613"/>
    </source>
</evidence>
<feature type="region of interest" description="Disordered" evidence="12">
    <location>
        <begin position="402"/>
        <end position="437"/>
    </location>
</feature>
<dbReference type="Proteomes" id="UP000291000">
    <property type="component" value="Unassembled WGS sequence"/>
</dbReference>
<dbReference type="InterPro" id="IPR000742">
    <property type="entry name" value="EGF"/>
</dbReference>
<dbReference type="PROSITE" id="PS50240">
    <property type="entry name" value="TRYPSIN_DOM"/>
    <property type="match status" value="1"/>
</dbReference>
<dbReference type="GeneTree" id="ENSGT00940000154505"/>
<keyword evidence="5" id="KW-0356">Hemostasis</keyword>
<evidence type="ECO:0000256" key="9">
    <source>
        <dbReference type="ARBA" id="ARBA00023180"/>
    </source>
</evidence>
<dbReference type="PROSITE" id="PS50026">
    <property type="entry name" value="EGF_3"/>
    <property type="match status" value="1"/>
</dbReference>
<dbReference type="InterPro" id="IPR012224">
    <property type="entry name" value="Pept_S1A_FX"/>
</dbReference>
<protein>
    <submittedName>
        <fullName evidence="16">Protein Z, vitamin K dependent plasma glycoprotein</fullName>
    </submittedName>
</protein>
<feature type="domain" description="EGF-like" evidence="13">
    <location>
        <begin position="93"/>
        <end position="129"/>
    </location>
</feature>
<dbReference type="FunFam" id="4.10.740.10:FF:000001">
    <property type="entry name" value="vitamin K-dependent protein S"/>
    <property type="match status" value="1"/>
</dbReference>
<dbReference type="FunFam" id="2.10.25.10:FF:000162">
    <property type="entry name" value="Coagulation factor X (Predicted)"/>
    <property type="match status" value="1"/>
</dbReference>
<dbReference type="SMART" id="SM00179">
    <property type="entry name" value="EGF_CA"/>
    <property type="match status" value="2"/>
</dbReference>
<dbReference type="PROSITE" id="PS50998">
    <property type="entry name" value="GLA_2"/>
    <property type="match status" value="1"/>
</dbReference>
<keyword evidence="3" id="KW-0964">Secreted</keyword>
<evidence type="ECO:0000256" key="12">
    <source>
        <dbReference type="SAM" id="MobiDB-lite"/>
    </source>
</evidence>